<comment type="caution">
    <text evidence="2">The sequence shown here is derived from an EMBL/GenBank/DDBJ whole genome shotgun (WGS) entry which is preliminary data.</text>
</comment>
<dbReference type="InterPro" id="IPR001853">
    <property type="entry name" value="DSBA-like_thioredoxin_dom"/>
</dbReference>
<reference evidence="2 3" key="1">
    <citation type="submission" date="2023-04" db="EMBL/GenBank/DDBJ databases">
        <title>Ectobacillus antri isolated from activated sludge.</title>
        <authorList>
            <person name="Yan P."/>
            <person name="Liu X."/>
        </authorList>
    </citation>
    <scope>NUCLEOTIDE SEQUENCE [LARGE SCALE GENOMIC DNA]</scope>
    <source>
        <strain evidence="2 3">C18H</strain>
    </source>
</reference>
<dbReference type="InterPro" id="IPR036249">
    <property type="entry name" value="Thioredoxin-like_sf"/>
</dbReference>
<accession>A0ABT6H4X4</accession>
<dbReference type="SUPFAM" id="SSF52833">
    <property type="entry name" value="Thioredoxin-like"/>
    <property type="match status" value="1"/>
</dbReference>
<dbReference type="CDD" id="cd03024">
    <property type="entry name" value="DsbA_FrnE"/>
    <property type="match status" value="1"/>
</dbReference>
<evidence type="ECO:0000259" key="1">
    <source>
        <dbReference type="Pfam" id="PF01323"/>
    </source>
</evidence>
<proteinExistence type="predicted"/>
<evidence type="ECO:0000313" key="3">
    <source>
        <dbReference type="Proteomes" id="UP001218246"/>
    </source>
</evidence>
<dbReference type="PANTHER" id="PTHR13887:SF41">
    <property type="entry name" value="THIOREDOXIN SUPERFAMILY PROTEIN"/>
    <property type="match status" value="1"/>
</dbReference>
<name>A0ABT6H4X4_9BACI</name>
<keyword evidence="3" id="KW-1185">Reference proteome</keyword>
<dbReference type="Proteomes" id="UP001218246">
    <property type="component" value="Unassembled WGS sequence"/>
</dbReference>
<organism evidence="2 3">
    <name type="scientific">Ectobacillus antri</name>
    <dbReference type="NCBI Taxonomy" id="2486280"/>
    <lineage>
        <taxon>Bacteria</taxon>
        <taxon>Bacillati</taxon>
        <taxon>Bacillota</taxon>
        <taxon>Bacilli</taxon>
        <taxon>Bacillales</taxon>
        <taxon>Bacillaceae</taxon>
        <taxon>Ectobacillus</taxon>
    </lineage>
</organism>
<dbReference type="PANTHER" id="PTHR13887">
    <property type="entry name" value="GLUTATHIONE S-TRANSFERASE KAPPA"/>
    <property type="match status" value="1"/>
</dbReference>
<dbReference type="Gene3D" id="3.40.30.10">
    <property type="entry name" value="Glutaredoxin"/>
    <property type="match status" value="1"/>
</dbReference>
<dbReference type="RefSeq" id="WP_124565716.1">
    <property type="nucleotide sequence ID" value="NZ_JARRRY010000007.1"/>
</dbReference>
<sequence length="238" mass="26491">MKIEIWSDFMCPFCYIGEHRLKAALEQFPHKNKVEFVYRSFELDPNAKRDYDTDIYGLLAAKYGTSVAQAKAMNANLAEQGKQDGLTFNFDNFVPTNSFDAHRLSHYAATQGKMDEFMERGFYAGFTEGKHLGDHETLLSLATEVGLNTEEAAAVLASDAFTKEVRADEQEGAALGITGVPFFVINRKYAISGAQPTELFLQTLQKVWDEEQPLTMINGADSAVCTDEGCEVPKNKES</sequence>
<evidence type="ECO:0000313" key="2">
    <source>
        <dbReference type="EMBL" id="MDG5754411.1"/>
    </source>
</evidence>
<dbReference type="EMBL" id="JARULN010000008">
    <property type="protein sequence ID" value="MDG5754411.1"/>
    <property type="molecule type" value="Genomic_DNA"/>
</dbReference>
<gene>
    <name evidence="2" type="ORF">P6P90_10555</name>
</gene>
<protein>
    <submittedName>
        <fullName evidence="2">DsbA family oxidoreductase</fullName>
    </submittedName>
</protein>
<dbReference type="Pfam" id="PF01323">
    <property type="entry name" value="DSBA"/>
    <property type="match status" value="1"/>
</dbReference>
<feature type="domain" description="DSBA-like thioredoxin" evidence="1">
    <location>
        <begin position="3"/>
        <end position="205"/>
    </location>
</feature>